<evidence type="ECO:0000313" key="1">
    <source>
        <dbReference type="EMBL" id="KAI8006687.1"/>
    </source>
</evidence>
<protein>
    <submittedName>
        <fullName evidence="1">GDSL esterase/lipase</fullName>
    </submittedName>
</protein>
<proteinExistence type="predicted"/>
<reference evidence="1 2" key="1">
    <citation type="journal article" date="2022" name="Plant J.">
        <title>Chromosome-level genome of Camellia lanceoleosa provides a valuable resource for understanding genome evolution and self-incompatibility.</title>
        <authorList>
            <person name="Gong W."/>
            <person name="Xiao S."/>
            <person name="Wang L."/>
            <person name="Liao Z."/>
            <person name="Chang Y."/>
            <person name="Mo W."/>
            <person name="Hu G."/>
            <person name="Li W."/>
            <person name="Zhao G."/>
            <person name="Zhu H."/>
            <person name="Hu X."/>
            <person name="Ji K."/>
            <person name="Xiang X."/>
            <person name="Song Q."/>
            <person name="Yuan D."/>
            <person name="Jin S."/>
            <person name="Zhang L."/>
        </authorList>
    </citation>
    <scope>NUCLEOTIDE SEQUENCE [LARGE SCALE GENOMIC DNA]</scope>
    <source>
        <strain evidence="1">SQ_2022a</strain>
    </source>
</reference>
<dbReference type="Proteomes" id="UP001060215">
    <property type="component" value="Chromosome 7"/>
</dbReference>
<sequence length="70" mass="7530">MTQASTSVPAFYVFGDSTVDAGNNNNIEDGIKENFYPYGVDYNNQSTSRFTNGLTAADFMGDQGGSWTGD</sequence>
<accession>A0ACC0H1V9</accession>
<comment type="caution">
    <text evidence="1">The sequence shown here is derived from an EMBL/GenBank/DDBJ whole genome shotgun (WGS) entry which is preliminary data.</text>
</comment>
<organism evidence="1 2">
    <name type="scientific">Camellia lanceoleosa</name>
    <dbReference type="NCBI Taxonomy" id="1840588"/>
    <lineage>
        <taxon>Eukaryota</taxon>
        <taxon>Viridiplantae</taxon>
        <taxon>Streptophyta</taxon>
        <taxon>Embryophyta</taxon>
        <taxon>Tracheophyta</taxon>
        <taxon>Spermatophyta</taxon>
        <taxon>Magnoliopsida</taxon>
        <taxon>eudicotyledons</taxon>
        <taxon>Gunneridae</taxon>
        <taxon>Pentapetalae</taxon>
        <taxon>asterids</taxon>
        <taxon>Ericales</taxon>
        <taxon>Theaceae</taxon>
        <taxon>Camellia</taxon>
    </lineage>
</organism>
<keyword evidence="2" id="KW-1185">Reference proteome</keyword>
<name>A0ACC0H1V9_9ERIC</name>
<dbReference type="EMBL" id="CM045764">
    <property type="protein sequence ID" value="KAI8006687.1"/>
    <property type="molecule type" value="Genomic_DNA"/>
</dbReference>
<gene>
    <name evidence="1" type="ORF">LOK49_LG07G01299</name>
</gene>
<evidence type="ECO:0000313" key="2">
    <source>
        <dbReference type="Proteomes" id="UP001060215"/>
    </source>
</evidence>